<evidence type="ECO:0000256" key="7">
    <source>
        <dbReference type="SAM" id="MobiDB-lite"/>
    </source>
</evidence>
<evidence type="ECO:0000256" key="6">
    <source>
        <dbReference type="ARBA" id="ARBA00023180"/>
    </source>
</evidence>
<keyword evidence="2 8" id="KW-0812">Transmembrane</keyword>
<feature type="compositionally biased region" description="Basic and acidic residues" evidence="7">
    <location>
        <begin position="141"/>
        <end position="152"/>
    </location>
</feature>
<feature type="transmembrane region" description="Helical" evidence="8">
    <location>
        <begin position="107"/>
        <end position="129"/>
    </location>
</feature>
<evidence type="ECO:0000313" key="11">
    <source>
        <dbReference type="Proteomes" id="UP000327493"/>
    </source>
</evidence>
<protein>
    <submittedName>
        <fullName evidence="10">Uncharacterized protein</fullName>
    </submittedName>
</protein>
<feature type="chain" id="PRO_5023899030" evidence="9">
    <location>
        <begin position="37"/>
        <end position="353"/>
    </location>
</feature>
<sequence>MRLYITRTKGLVVDHRGEKTPLFLVLLLLDVTTCAGRCHRAEPGEHEGYWGQRDKSGRERWTGMPARSSEASGLSVPLHRCHGGFHEANNGTCAEHLSFFPPFSSTLALLVLVAVLVGIILVSLATFHFHKRKLRNRKIQRAQEEYERDSRSPARGAGASGEPARPCVIVRPVRCDVERLSCQSAESAESAESADASEAAEGEPARHDTVALDWFCSSVLQIDFAGDVGWPTESSCSSWPGRAEKPLRRRPHVPLGSKIMFAAVAVVPLHVLRCHVTSCYVLLGLSNPDRSSDSNYQEPGSVPDVASVSELCGCTHGESGEQVCEHLSGQRALPPAHEGGQGVSEDGGDPIHV</sequence>
<keyword evidence="4 8" id="KW-1133">Transmembrane helix</keyword>
<comment type="caution">
    <text evidence="10">The sequence shown here is derived from an EMBL/GenBank/DDBJ whole genome shotgun (WGS) entry which is preliminary data.</text>
</comment>
<gene>
    <name evidence="10" type="ORF">FQN60_000373</name>
</gene>
<keyword evidence="6" id="KW-0325">Glycoprotein</keyword>
<feature type="region of interest" description="Disordered" evidence="7">
    <location>
        <begin position="141"/>
        <end position="163"/>
    </location>
</feature>
<keyword evidence="3 9" id="KW-0732">Signal</keyword>
<evidence type="ECO:0000313" key="10">
    <source>
        <dbReference type="EMBL" id="KAA8586537.1"/>
    </source>
</evidence>
<dbReference type="PANTHER" id="PTHR31870:SF2">
    <property type="entry name" value="CHROMOSOME 11 OPEN READING FRAME 87"/>
    <property type="match status" value="1"/>
</dbReference>
<dbReference type="Proteomes" id="UP000327493">
    <property type="component" value="Chromosome 13"/>
</dbReference>
<evidence type="ECO:0000256" key="8">
    <source>
        <dbReference type="SAM" id="Phobius"/>
    </source>
</evidence>
<feature type="signal peptide" evidence="9">
    <location>
        <begin position="1"/>
        <end position="36"/>
    </location>
</feature>
<dbReference type="EMBL" id="VOFY01000013">
    <property type="protein sequence ID" value="KAA8586537.1"/>
    <property type="molecule type" value="Genomic_DNA"/>
</dbReference>
<dbReference type="InterPro" id="IPR037670">
    <property type="entry name" value="C11orf87"/>
</dbReference>
<keyword evidence="5 8" id="KW-0472">Membrane</keyword>
<proteinExistence type="predicted"/>
<evidence type="ECO:0000256" key="2">
    <source>
        <dbReference type="ARBA" id="ARBA00022692"/>
    </source>
</evidence>
<dbReference type="AlphaFoldDB" id="A0A5J5CY16"/>
<accession>A0A5J5CY16</accession>
<evidence type="ECO:0000256" key="1">
    <source>
        <dbReference type="ARBA" id="ARBA00004479"/>
    </source>
</evidence>
<dbReference type="GO" id="GO:0016020">
    <property type="term" value="C:membrane"/>
    <property type="evidence" value="ECO:0007669"/>
    <property type="project" value="UniProtKB-SubCell"/>
</dbReference>
<feature type="region of interest" description="Disordered" evidence="7">
    <location>
        <begin position="326"/>
        <end position="353"/>
    </location>
</feature>
<comment type="subcellular location">
    <subcellularLocation>
        <location evidence="1">Membrane</location>
        <topology evidence="1">Single-pass type I membrane protein</topology>
    </subcellularLocation>
</comment>
<evidence type="ECO:0000256" key="9">
    <source>
        <dbReference type="SAM" id="SignalP"/>
    </source>
</evidence>
<evidence type="ECO:0000256" key="4">
    <source>
        <dbReference type="ARBA" id="ARBA00022989"/>
    </source>
</evidence>
<keyword evidence="11" id="KW-1185">Reference proteome</keyword>
<reference evidence="10 11" key="1">
    <citation type="submission" date="2019-08" db="EMBL/GenBank/DDBJ databases">
        <title>A chromosome-level genome assembly, high-density linkage maps, and genome scans reveal the genomic architecture of hybrid incompatibilities underlying speciation via character displacement in darters (Percidae: Etheostominae).</title>
        <authorList>
            <person name="Moran R.L."/>
            <person name="Catchen J.M."/>
            <person name="Fuller R.C."/>
        </authorList>
    </citation>
    <scope>NUCLEOTIDE SEQUENCE [LARGE SCALE GENOMIC DNA]</scope>
    <source>
        <strain evidence="10">EspeVRDwgs_2016</strain>
        <tissue evidence="10">Muscle</tissue>
    </source>
</reference>
<name>A0A5J5CY16_9PERO</name>
<dbReference type="PANTHER" id="PTHR31870">
    <property type="entry name" value="SI:DKEY-183I3.9-RELATED"/>
    <property type="match status" value="1"/>
</dbReference>
<evidence type="ECO:0000256" key="3">
    <source>
        <dbReference type="ARBA" id="ARBA00022729"/>
    </source>
</evidence>
<evidence type="ECO:0000256" key="5">
    <source>
        <dbReference type="ARBA" id="ARBA00023136"/>
    </source>
</evidence>
<organism evidence="10 11">
    <name type="scientific">Etheostoma spectabile</name>
    <name type="common">orangethroat darter</name>
    <dbReference type="NCBI Taxonomy" id="54343"/>
    <lineage>
        <taxon>Eukaryota</taxon>
        <taxon>Metazoa</taxon>
        <taxon>Chordata</taxon>
        <taxon>Craniata</taxon>
        <taxon>Vertebrata</taxon>
        <taxon>Euteleostomi</taxon>
        <taxon>Actinopterygii</taxon>
        <taxon>Neopterygii</taxon>
        <taxon>Teleostei</taxon>
        <taxon>Neoteleostei</taxon>
        <taxon>Acanthomorphata</taxon>
        <taxon>Eupercaria</taxon>
        <taxon>Perciformes</taxon>
        <taxon>Percoidei</taxon>
        <taxon>Percidae</taxon>
        <taxon>Etheostomatinae</taxon>
        <taxon>Etheostoma</taxon>
    </lineage>
</organism>